<dbReference type="PIRSF" id="PIRSF017107">
    <property type="entry name" value="MAL"/>
    <property type="match status" value="1"/>
</dbReference>
<dbReference type="Pfam" id="PF07476">
    <property type="entry name" value="MAAL_C"/>
    <property type="match status" value="1"/>
</dbReference>
<feature type="binding site" evidence="11">
    <location>
        <position position="329"/>
    </location>
    <ligand>
        <name>(2S,3S)-3-methyl-L-aspartate</name>
        <dbReference type="ChEBI" id="CHEBI:58724"/>
    </ligand>
</feature>
<dbReference type="GO" id="GO:0046872">
    <property type="term" value="F:metal ion binding"/>
    <property type="evidence" value="ECO:0007669"/>
    <property type="project" value="UniProtKB-KW"/>
</dbReference>
<comment type="pathway">
    <text evidence="3">Amino-acid degradation; L-glutamate degradation via mesaconate pathway; acetate and pyruvate from L-glutamate: step 2/4.</text>
</comment>
<feature type="binding site" evidence="13">
    <location>
        <position position="238"/>
    </location>
    <ligand>
        <name>Mg(2+)</name>
        <dbReference type="ChEBI" id="CHEBI:18420"/>
    </ligand>
</feature>
<gene>
    <name evidence="16" type="ORF">SAMN04488692_11710</name>
</gene>
<dbReference type="AlphaFoldDB" id="A0A1G9QK76"/>
<protein>
    <recommendedName>
        <fullName evidence="6">methylaspartate ammonia-lyase</fullName>
        <ecNumber evidence="6">4.3.1.2</ecNumber>
    </recommendedName>
</protein>
<feature type="binding site" evidence="11">
    <location>
        <position position="173"/>
    </location>
    <ligand>
        <name>(2S,3S)-3-methyl-L-aspartate</name>
        <dbReference type="ChEBI" id="CHEBI:58724"/>
    </ligand>
</feature>
<evidence type="ECO:0000259" key="14">
    <source>
        <dbReference type="Pfam" id="PF05034"/>
    </source>
</evidence>
<dbReference type="GO" id="GO:0019553">
    <property type="term" value="P:L-glutamate catabolic process via L-citramalate"/>
    <property type="evidence" value="ECO:0007669"/>
    <property type="project" value="UniProtKB-UniPathway"/>
</dbReference>
<dbReference type="SUPFAM" id="SSF51604">
    <property type="entry name" value="Enolase C-terminal domain-like"/>
    <property type="match status" value="1"/>
</dbReference>
<evidence type="ECO:0000259" key="15">
    <source>
        <dbReference type="Pfam" id="PF07476"/>
    </source>
</evidence>
<dbReference type="PANTHER" id="PTHR48073:SF2">
    <property type="entry name" value="O-SUCCINYLBENZOATE SYNTHASE"/>
    <property type="match status" value="1"/>
</dbReference>
<comment type="catalytic activity">
    <reaction evidence="1">
        <text>(2S,3S)-3-methyl-L-aspartate = mesaconate + NH4(+)</text>
        <dbReference type="Rhea" id="RHEA:12829"/>
        <dbReference type="ChEBI" id="CHEBI:28938"/>
        <dbReference type="ChEBI" id="CHEBI:36986"/>
        <dbReference type="ChEBI" id="CHEBI:58724"/>
        <dbReference type="EC" id="4.3.1.2"/>
    </reaction>
</comment>
<dbReference type="Gene3D" id="3.30.390.10">
    <property type="entry name" value="Enolase-like, N-terminal domain"/>
    <property type="match status" value="1"/>
</dbReference>
<dbReference type="RefSeq" id="WP_089760954.1">
    <property type="nucleotide sequence ID" value="NZ_FNGO01000017.1"/>
</dbReference>
<keyword evidence="7 13" id="KW-0479">Metal-binding</keyword>
<dbReference type="EMBL" id="FNGO01000017">
    <property type="protein sequence ID" value="SDM11408.1"/>
    <property type="molecule type" value="Genomic_DNA"/>
</dbReference>
<feature type="domain" description="Methylaspartate ammonia-lyase C-terminal" evidence="15">
    <location>
        <begin position="165"/>
        <end position="408"/>
    </location>
</feature>
<comment type="subunit">
    <text evidence="5">Homodimer.</text>
</comment>
<dbReference type="InterPro" id="IPR036849">
    <property type="entry name" value="Enolase-like_C_sf"/>
</dbReference>
<dbReference type="SUPFAM" id="SSF54826">
    <property type="entry name" value="Enolase N-terminal domain-like"/>
    <property type="match status" value="1"/>
</dbReference>
<evidence type="ECO:0000256" key="6">
    <source>
        <dbReference type="ARBA" id="ARBA00012993"/>
    </source>
</evidence>
<dbReference type="Pfam" id="PF05034">
    <property type="entry name" value="MAAL_N"/>
    <property type="match status" value="1"/>
</dbReference>
<dbReference type="SFLD" id="SFLDF00007">
    <property type="entry name" value="methylaspartate_ammonia-lyase"/>
    <property type="match status" value="1"/>
</dbReference>
<dbReference type="Gene3D" id="3.20.20.120">
    <property type="entry name" value="Enolase-like C-terminal domain"/>
    <property type="match status" value="1"/>
</dbReference>
<feature type="binding site" evidence="13">
    <location>
        <position position="273"/>
    </location>
    <ligand>
        <name>Mg(2+)</name>
        <dbReference type="ChEBI" id="CHEBI:18420"/>
    </ligand>
</feature>
<evidence type="ECO:0000256" key="3">
    <source>
        <dbReference type="ARBA" id="ARBA00004675"/>
    </source>
</evidence>
<dbReference type="InterPro" id="IPR022662">
    <property type="entry name" value="MeAsp_NH4-lyase_C"/>
</dbReference>
<proteinExistence type="inferred from homology"/>
<dbReference type="Proteomes" id="UP000199476">
    <property type="component" value="Unassembled WGS sequence"/>
</dbReference>
<sequence>MAKIEEILVSPGLAGFFFDDQRAIKEDAEPDGAAYLGNPKTDGFTQVRQAGESILIEILLSDGSVARGDCAAVQYSGTGGRDPLFLSEEFIPVIKNHVRPELLGREAENFGELAALVEEMTVEGRQLHTALRYGFSQALLDAAALSRGITRSEVLIDEYDLTPILEPVDIFVQTGDNRYENADKAIIKRADVLPHGLINNIKRKLGQEGEKLLDYIRWLKKRVRQLGSENYNPVFHIDVYGTLGEAFAGDLEAICEFLSKAERAADPYQLRIEGPIDAGNRRDQVKKLSRLRRLIDESGCDVEIVADEWCNKLDDIMLFADERAGHMIQIKTPDLGGIQNTVRAILYCRSRGLLAYQGGTCNETDISARICTDAALAARPEQVLAKPGMGLDEGLMIVKNQMQRTLTRMDFNSESRSGKRKGSGAVD</sequence>
<dbReference type="SFLD" id="SFLDS00001">
    <property type="entry name" value="Enolase"/>
    <property type="match status" value="1"/>
</dbReference>
<evidence type="ECO:0000256" key="11">
    <source>
        <dbReference type="PIRSR" id="PIRSR017107-2"/>
    </source>
</evidence>
<name>A0A1G9QK76_9FIRM</name>
<dbReference type="CDD" id="cd03314">
    <property type="entry name" value="MAL"/>
    <property type="match status" value="1"/>
</dbReference>
<comment type="cofactor">
    <cofactor evidence="2 13">
        <name>Mg(2+)</name>
        <dbReference type="ChEBI" id="CHEBI:18420"/>
    </cofactor>
</comment>
<evidence type="ECO:0000313" key="16">
    <source>
        <dbReference type="EMBL" id="SDM11408.1"/>
    </source>
</evidence>
<keyword evidence="8 13" id="KW-0460">Magnesium</keyword>
<evidence type="ECO:0000256" key="10">
    <source>
        <dbReference type="PIRSR" id="PIRSR017107-1"/>
    </source>
</evidence>
<evidence type="ECO:0000256" key="7">
    <source>
        <dbReference type="ARBA" id="ARBA00022723"/>
    </source>
</evidence>
<evidence type="ECO:0000256" key="2">
    <source>
        <dbReference type="ARBA" id="ARBA00001946"/>
    </source>
</evidence>
<accession>A0A1G9QK76</accession>
<organism evidence="16 17">
    <name type="scientific">Halarsenatibacter silvermanii</name>
    <dbReference type="NCBI Taxonomy" id="321763"/>
    <lineage>
        <taxon>Bacteria</taxon>
        <taxon>Bacillati</taxon>
        <taxon>Bacillota</taxon>
        <taxon>Clostridia</taxon>
        <taxon>Halanaerobiales</taxon>
        <taxon>Halarsenatibacteraceae</taxon>
        <taxon>Halarsenatibacter</taxon>
    </lineage>
</organism>
<evidence type="ECO:0000256" key="4">
    <source>
        <dbReference type="ARBA" id="ARBA00009954"/>
    </source>
</evidence>
<dbReference type="SFLD" id="SFLDG00151">
    <property type="entry name" value="methylaspartate_ammonia-lyase"/>
    <property type="match status" value="1"/>
</dbReference>
<dbReference type="OrthoDB" id="8630262at2"/>
<evidence type="ECO:0000313" key="17">
    <source>
        <dbReference type="Proteomes" id="UP000199476"/>
    </source>
</evidence>
<evidence type="ECO:0000256" key="1">
    <source>
        <dbReference type="ARBA" id="ARBA00000789"/>
    </source>
</evidence>
<dbReference type="UniPathway" id="UPA00561">
    <property type="reaction ID" value="UER00618"/>
</dbReference>
<evidence type="ECO:0000256" key="12">
    <source>
        <dbReference type="PIRSR" id="PIRSR017107-3"/>
    </source>
</evidence>
<evidence type="ECO:0000256" key="9">
    <source>
        <dbReference type="ARBA" id="ARBA00023239"/>
    </source>
</evidence>
<dbReference type="NCBIfam" id="TIGR01502">
    <property type="entry name" value="B_methylAsp_ase"/>
    <property type="match status" value="1"/>
</dbReference>
<dbReference type="InterPro" id="IPR029017">
    <property type="entry name" value="Enolase-like_N"/>
</dbReference>
<dbReference type="InterPro" id="IPR022665">
    <property type="entry name" value="MeAsp_NH4-lyase_N"/>
</dbReference>
<dbReference type="GO" id="GO:0050096">
    <property type="term" value="F:methylaspartate ammonia-lyase activity"/>
    <property type="evidence" value="ECO:0007669"/>
    <property type="project" value="UniProtKB-EC"/>
</dbReference>
<evidence type="ECO:0000256" key="5">
    <source>
        <dbReference type="ARBA" id="ARBA00011738"/>
    </source>
</evidence>
<feature type="binding site" evidence="13">
    <location>
        <position position="307"/>
    </location>
    <ligand>
        <name>Mg(2+)</name>
        <dbReference type="ChEBI" id="CHEBI:18420"/>
    </ligand>
</feature>
<dbReference type="STRING" id="321763.SAMN04488692_11710"/>
<evidence type="ECO:0000256" key="13">
    <source>
        <dbReference type="PIRSR" id="PIRSR017107-4"/>
    </source>
</evidence>
<keyword evidence="17" id="KW-1185">Reference proteome</keyword>
<dbReference type="InterPro" id="IPR006395">
    <property type="entry name" value="Me_Asp_am_lyase"/>
</dbReference>
<evidence type="ECO:0000256" key="8">
    <source>
        <dbReference type="ARBA" id="ARBA00022842"/>
    </source>
</evidence>
<feature type="domain" description="Methylaspartate ammonia-lyase N-terminal" evidence="14">
    <location>
        <begin position="3"/>
        <end position="160"/>
    </location>
</feature>
<feature type="active site" description="Proton acceptor" evidence="10">
    <location>
        <position position="331"/>
    </location>
</feature>
<reference evidence="16 17" key="1">
    <citation type="submission" date="2016-10" db="EMBL/GenBank/DDBJ databases">
        <authorList>
            <person name="de Groot N.N."/>
        </authorList>
    </citation>
    <scope>NUCLEOTIDE SEQUENCE [LARGE SCALE GENOMIC DNA]</scope>
    <source>
        <strain evidence="16 17">SLAS-1</strain>
    </source>
</reference>
<feature type="site" description="Transition state stabilizer" evidence="12">
    <location>
        <position position="195"/>
    </location>
</feature>
<comment type="similarity">
    <text evidence="4">Belongs to the methylaspartate ammonia-lyase family.</text>
</comment>
<keyword evidence="9 16" id="KW-0456">Lyase</keyword>
<dbReference type="PANTHER" id="PTHR48073">
    <property type="entry name" value="O-SUCCINYLBENZOATE SYNTHASE-RELATED"/>
    <property type="match status" value="1"/>
</dbReference>
<dbReference type="EC" id="4.3.1.2" evidence="6"/>